<organism evidence="2 3">
    <name type="scientific">Rhodotorula paludigena</name>
    <dbReference type="NCBI Taxonomy" id="86838"/>
    <lineage>
        <taxon>Eukaryota</taxon>
        <taxon>Fungi</taxon>
        <taxon>Dikarya</taxon>
        <taxon>Basidiomycota</taxon>
        <taxon>Pucciniomycotina</taxon>
        <taxon>Microbotryomycetes</taxon>
        <taxon>Sporidiobolales</taxon>
        <taxon>Sporidiobolaceae</taxon>
        <taxon>Rhodotorula</taxon>
    </lineage>
</organism>
<keyword evidence="3" id="KW-1185">Reference proteome</keyword>
<gene>
    <name evidence="1" type="ORF">Rhopal_007440-T1</name>
    <name evidence="2" type="ORF">Rhopal_007442-T1</name>
</gene>
<dbReference type="EMBL" id="BQKY01000017">
    <property type="protein sequence ID" value="GJN94367.1"/>
    <property type="molecule type" value="Genomic_DNA"/>
</dbReference>
<evidence type="ECO:0000313" key="1">
    <source>
        <dbReference type="EMBL" id="GJN94365.1"/>
    </source>
</evidence>
<protein>
    <recommendedName>
        <fullName evidence="4">Transmembrane protein</fullName>
    </recommendedName>
</protein>
<sequence length="275" mass="30330">MLGLGSAVRARRESASCASRAVLRALEALLSTFLRPLTPRAFSWDLDSPPPLVALLLRQRFAALCKVPFIISPSSIPFSWLVWLGSHLLDLYSFFVLFCVDSFLLPHVAFDDSAPFGSLHPPVLLLLDLFSFFVLSCFDSLVFPHILPDVFAHHPSLFHGLKLARLLVLTVAPVRLCLCTACSLGPTFAAILTSRTLPVFRLSFAAYLSDLSFFCLRNISRFSFLRMVKHKLQSASARTRLPATSVLAYTCQVPQGTAPAFVARLLYPAVFLVSG</sequence>
<dbReference type="Proteomes" id="UP001342314">
    <property type="component" value="Unassembled WGS sequence"/>
</dbReference>
<comment type="caution">
    <text evidence="2">The sequence shown here is derived from an EMBL/GenBank/DDBJ whole genome shotgun (WGS) entry which is preliminary data.</text>
</comment>
<reference evidence="2 3" key="1">
    <citation type="submission" date="2021-12" db="EMBL/GenBank/DDBJ databases">
        <title>High titer production of polyol ester of fatty acids by Rhodotorula paludigena BS15 towards product separation-free biomass refinery.</title>
        <authorList>
            <person name="Mano J."/>
            <person name="Ono H."/>
            <person name="Tanaka T."/>
            <person name="Naito K."/>
            <person name="Sushida H."/>
            <person name="Ike M."/>
            <person name="Tokuyasu K."/>
            <person name="Kitaoka M."/>
        </authorList>
    </citation>
    <scope>NUCLEOTIDE SEQUENCE [LARGE SCALE GENOMIC DNA]</scope>
    <source>
        <strain evidence="2 3">BS15</strain>
    </source>
</reference>
<name>A0AAV5GXW7_9BASI</name>
<accession>A0AAV5GXW7</accession>
<evidence type="ECO:0000313" key="2">
    <source>
        <dbReference type="EMBL" id="GJN94367.1"/>
    </source>
</evidence>
<proteinExistence type="predicted"/>
<evidence type="ECO:0000313" key="3">
    <source>
        <dbReference type="Proteomes" id="UP001342314"/>
    </source>
</evidence>
<evidence type="ECO:0008006" key="4">
    <source>
        <dbReference type="Google" id="ProtNLM"/>
    </source>
</evidence>
<dbReference type="AlphaFoldDB" id="A0AAV5GXW7"/>
<dbReference type="EMBL" id="BQKY01000017">
    <property type="protein sequence ID" value="GJN94365.1"/>
    <property type="molecule type" value="Genomic_DNA"/>
</dbReference>